<comment type="caution">
    <text evidence="2">The sequence shown here is derived from an EMBL/GenBank/DDBJ whole genome shotgun (WGS) entry which is preliminary data.</text>
</comment>
<accession>A0AAN9BTH7</accession>
<feature type="region of interest" description="Disordered" evidence="1">
    <location>
        <begin position="195"/>
        <end position="220"/>
    </location>
</feature>
<reference evidence="2 3" key="1">
    <citation type="submission" date="2024-02" db="EMBL/GenBank/DDBJ databases">
        <title>Chromosome-scale genome assembly of the rough periwinkle Littorina saxatilis.</title>
        <authorList>
            <person name="De Jode A."/>
            <person name="Faria R."/>
            <person name="Formenti G."/>
            <person name="Sims Y."/>
            <person name="Smith T.P."/>
            <person name="Tracey A."/>
            <person name="Wood J.M.D."/>
            <person name="Zagrodzka Z.B."/>
            <person name="Johannesson K."/>
            <person name="Butlin R.K."/>
            <person name="Leder E.H."/>
        </authorList>
    </citation>
    <scope>NUCLEOTIDE SEQUENCE [LARGE SCALE GENOMIC DNA]</scope>
    <source>
        <strain evidence="2">Snail1</strain>
        <tissue evidence="2">Muscle</tissue>
    </source>
</reference>
<organism evidence="2 3">
    <name type="scientific">Littorina saxatilis</name>
    <dbReference type="NCBI Taxonomy" id="31220"/>
    <lineage>
        <taxon>Eukaryota</taxon>
        <taxon>Metazoa</taxon>
        <taxon>Spiralia</taxon>
        <taxon>Lophotrochozoa</taxon>
        <taxon>Mollusca</taxon>
        <taxon>Gastropoda</taxon>
        <taxon>Caenogastropoda</taxon>
        <taxon>Littorinimorpha</taxon>
        <taxon>Littorinoidea</taxon>
        <taxon>Littorinidae</taxon>
        <taxon>Littorina</taxon>
    </lineage>
</organism>
<evidence type="ECO:0000313" key="3">
    <source>
        <dbReference type="Proteomes" id="UP001374579"/>
    </source>
</evidence>
<protein>
    <submittedName>
        <fullName evidence="2">Uncharacterized protein</fullName>
    </submittedName>
</protein>
<keyword evidence="3" id="KW-1185">Reference proteome</keyword>
<dbReference type="AlphaFoldDB" id="A0AAN9BTH7"/>
<evidence type="ECO:0000313" key="2">
    <source>
        <dbReference type="EMBL" id="KAK7111074.1"/>
    </source>
</evidence>
<evidence type="ECO:0000256" key="1">
    <source>
        <dbReference type="SAM" id="MobiDB-lite"/>
    </source>
</evidence>
<gene>
    <name evidence="2" type="ORF">V1264_014852</name>
</gene>
<proteinExistence type="predicted"/>
<dbReference type="EMBL" id="JBAMIC010000003">
    <property type="protein sequence ID" value="KAK7111074.1"/>
    <property type="molecule type" value="Genomic_DNA"/>
</dbReference>
<dbReference type="Proteomes" id="UP001374579">
    <property type="component" value="Unassembled WGS sequence"/>
</dbReference>
<sequence length="238" mass="27367">MPQATNRQLVRDVNNTPVGQGTVYNAMLKISAATRERAKNVNEGEQLRLGKVTRVMERHRRVADNTQNRQLEKMQKQLKDLQAFQTVLRDKYSIDNFRTLKLPPQRMSDRRRKLETMFYSCGFSQKTMQPEIRRQLQRTDPARVQRKFKRHLLESCRQDVVRLVDRNSQLISDMAAISLNDVTGETDDIIEAVTDGNDVTEDTANKSNQKGNVEDETDEDKVLNEGKLAGGSCNERLT</sequence>
<name>A0AAN9BTH7_9CAEN</name>